<dbReference type="PANTHER" id="PTHR36220">
    <property type="entry name" value="UNNAMED PRODUCT"/>
    <property type="match status" value="1"/>
</dbReference>
<dbReference type="SUPFAM" id="SSF57184">
    <property type="entry name" value="Growth factor receptor domain"/>
    <property type="match status" value="2"/>
</dbReference>
<dbReference type="SMART" id="SM00191">
    <property type="entry name" value="Int_alpha"/>
    <property type="match status" value="6"/>
</dbReference>
<keyword evidence="9" id="KW-1185">Reference proteome</keyword>
<dbReference type="OrthoDB" id="5950997at2759"/>
<accession>A0A8J2T348</accession>
<dbReference type="PROSITE" id="PS51470">
    <property type="entry name" value="FG_GAP"/>
    <property type="match status" value="2"/>
</dbReference>
<feature type="repeat" description="FG-GAP" evidence="4">
    <location>
        <begin position="73"/>
        <end position="128"/>
    </location>
</feature>
<feature type="domain" description="Tyrosine-protein kinase ephrin type A/B receptor-like" evidence="7">
    <location>
        <begin position="491"/>
        <end position="523"/>
    </location>
</feature>
<feature type="transmembrane region" description="Helical" evidence="6">
    <location>
        <begin position="766"/>
        <end position="787"/>
    </location>
</feature>
<evidence type="ECO:0000256" key="6">
    <source>
        <dbReference type="SAM" id="Phobius"/>
    </source>
</evidence>
<evidence type="ECO:0000256" key="4">
    <source>
        <dbReference type="PROSITE-ProRule" id="PRU00803"/>
    </source>
</evidence>
<evidence type="ECO:0000313" key="8">
    <source>
        <dbReference type="EMBL" id="CAH0380210.1"/>
    </source>
</evidence>
<feature type="domain" description="Tyrosine-protein kinase ephrin type A/B receptor-like" evidence="7">
    <location>
        <begin position="411"/>
        <end position="452"/>
    </location>
</feature>
<evidence type="ECO:0000256" key="1">
    <source>
        <dbReference type="ARBA" id="ARBA00022729"/>
    </source>
</evidence>
<dbReference type="EMBL" id="CAKKNE010000006">
    <property type="protein sequence ID" value="CAH0380210.1"/>
    <property type="molecule type" value="Genomic_DNA"/>
</dbReference>
<dbReference type="InterPro" id="IPR013517">
    <property type="entry name" value="FG-GAP"/>
</dbReference>
<evidence type="ECO:0000256" key="5">
    <source>
        <dbReference type="SAM" id="MobiDB-lite"/>
    </source>
</evidence>
<dbReference type="Pfam" id="PF14312">
    <property type="entry name" value="FG-GAP_2"/>
    <property type="match status" value="6"/>
</dbReference>
<evidence type="ECO:0000259" key="7">
    <source>
        <dbReference type="Pfam" id="PF07699"/>
    </source>
</evidence>
<sequence length="1450" mass="153136">MSGSAYVFLTTDGGATYDQVAKLTAADAAAEDRFGTSVAIAGDTVVIGAYGDYYERGAAYVFRTSDGGATYDQVAKLTAADAASYDYFGYSVAIDGSTIVVGASGDDDAGFYSGAVYVFHTSDGGATYSQVAKLTASDAAAGDYFGYSVAIDGSTIVIGAYRDNDGGSDSGSAYVFHTTDGGATYVEVAKLTASDAAAGDRFGNSVAIAGGTIVIGAYDDDDAGSKSGSAYVFRTSDGGATYGQVAKLTAADAAAEDDFGRSVAISGDSVVVGAHQWSIGGTGMAYVFQTSDGSATYEQVAKLTASDAANYDRFGVSVAIDGGNVVVGAYLDDDGGQSSGSAYVFSFNVCPPGSFSDNGFLDGTGQCTACPASTYQPLSAQSACDPCAAGRFSAEDGAVDCEACPAGRSQAASGQSECVVCASGSFSAEDGAVDCEACPAGRSQAASGQSECVVCASGSFSASAVDCEACPAGRSQPASGQSECNTVCLPGTYAPAGSASCDHCPYNTYSSSPGAAACDPCPDDLKAGLGQSYCSRCLPGEAEHIADDGLSITCLKCQNGTFSPLGLYCEVPPLGWYTPDAVQSLPCAAGSFANETYATSCTACPAGRSQPASGQSECIGCAPETYQPDAGHLGCEPCATFQLGRGSRSGAVSCDYCGAGLYLGDDASSADGKNCFACPAHADCAAGTTLATLNVHPGYWRTGRTSPKLKRCFLESACVGGNASQCAPGYHKTLCASCEHNYYLEVSTGECYECDAAATRRTRHFFGLHLFILLLFCASPFIVARFLRARAHDAAKRRFRARSGRWSRSAKALLPKAGRVVPDGETSTSRPPWGKNLVGTAVKVHAVGAWLRAEIVDVETDYSGARGICIQYTDYPSADEEFHDYESEDIMYLPQSQTPKSDIPQPQDDADLAREDIPQPQDDADLAREDIPQPQDDADLARETPKIHLRELTNASLDLDAILQEILPDLMPPQLRMTFDICDRIPELAPLRLRLLEASFRVAVPRLPRPRLDELFELLRPDMKIPAELDLDVLVSLLAEAFPRLDAPDLAVILDLLDGVPRPSLDANVASVLRLIEEAIVVKVKIVVTFLQCLCYLPEVYYAVTWPKQLTGLLNVFNPLNLDVFSLVQLECLVGRLTFYHRLLLVTLGPILVALALCAAAVVARRRGRPAGAAAFIDLVLKLCFFVFASTSTSIFQAFACDDTFDDGRAVLAADYSISCKTDRWRGFAAYAGIMVAVYPVGIVCLFSALLFKHRKAIDPPLGPHGAKLLRLEETLSVERDKRCSLAERAKHAQRREDASLKSVRFLFVHYLPRYWYFEAIESVRRLLVTAVAVTVQPGSSTQLAFGLLTSILSLLLYAATQPFIHHADNTLAILGATVLTLATFSGLLLSSDVVEDDGWSVLGMGTFLAICTALVVVLGLALAVLEAKRLLEKLAAAASTRHRRSVEYF</sequence>
<name>A0A8J2T348_9STRA</name>
<feature type="transmembrane region" description="Helical" evidence="6">
    <location>
        <begin position="1342"/>
        <end position="1360"/>
    </location>
</feature>
<organism evidence="8 9">
    <name type="scientific">Pelagomonas calceolata</name>
    <dbReference type="NCBI Taxonomy" id="35677"/>
    <lineage>
        <taxon>Eukaryota</taxon>
        <taxon>Sar</taxon>
        <taxon>Stramenopiles</taxon>
        <taxon>Ochrophyta</taxon>
        <taxon>Pelagophyceae</taxon>
        <taxon>Pelagomonadales</taxon>
        <taxon>Pelagomonadaceae</taxon>
        <taxon>Pelagomonas</taxon>
    </lineage>
</organism>
<dbReference type="Pfam" id="PF07699">
    <property type="entry name" value="Ephrin_rec_like"/>
    <property type="match status" value="2"/>
</dbReference>
<keyword evidence="6" id="KW-0472">Membrane</keyword>
<gene>
    <name evidence="8" type="ORF">PECAL_6P18530</name>
</gene>
<dbReference type="InterPro" id="IPR011641">
    <property type="entry name" value="Tyr-kin_ephrin_A/B_rcpt-like"/>
</dbReference>
<keyword evidence="6" id="KW-1133">Transmembrane helix</keyword>
<evidence type="ECO:0000256" key="3">
    <source>
        <dbReference type="ARBA" id="ARBA00023180"/>
    </source>
</evidence>
<keyword evidence="2" id="KW-0677">Repeat</keyword>
<proteinExistence type="predicted"/>
<dbReference type="SUPFAM" id="SSF110296">
    <property type="entry name" value="Oligoxyloglucan reducing end-specific cellobiohydrolase"/>
    <property type="match status" value="1"/>
</dbReference>
<dbReference type="CDD" id="cd15482">
    <property type="entry name" value="Sialidase_non-viral"/>
    <property type="match status" value="1"/>
</dbReference>
<dbReference type="PANTHER" id="PTHR36220:SF1">
    <property type="entry name" value="GAMMA TUBULIN COMPLEX COMPONENT C-TERMINAL DOMAIN-CONTAINING PROTEIN"/>
    <property type="match status" value="1"/>
</dbReference>
<dbReference type="InterPro" id="IPR009030">
    <property type="entry name" value="Growth_fac_rcpt_cys_sf"/>
</dbReference>
<feature type="repeat" description="FG-GAP" evidence="4">
    <location>
        <begin position="131"/>
        <end position="185"/>
    </location>
</feature>
<dbReference type="InterPro" id="IPR013519">
    <property type="entry name" value="Int_alpha_beta-p"/>
</dbReference>
<feature type="region of interest" description="Disordered" evidence="5">
    <location>
        <begin position="895"/>
        <end position="915"/>
    </location>
</feature>
<feature type="transmembrane region" description="Helical" evidence="6">
    <location>
        <begin position="1228"/>
        <end position="1252"/>
    </location>
</feature>
<feature type="transmembrane region" description="Helical" evidence="6">
    <location>
        <begin position="1143"/>
        <end position="1164"/>
    </location>
</feature>
<reference evidence="8" key="1">
    <citation type="submission" date="2021-11" db="EMBL/GenBank/DDBJ databases">
        <authorList>
            <consortium name="Genoscope - CEA"/>
            <person name="William W."/>
        </authorList>
    </citation>
    <scope>NUCLEOTIDE SEQUENCE</scope>
</reference>
<protein>
    <recommendedName>
        <fullName evidence="7">Tyrosine-protein kinase ephrin type A/B receptor-like domain-containing protein</fullName>
    </recommendedName>
</protein>
<dbReference type="SMART" id="SM01411">
    <property type="entry name" value="Ephrin_rec_like"/>
    <property type="match status" value="6"/>
</dbReference>
<dbReference type="InterPro" id="IPR028994">
    <property type="entry name" value="Integrin_alpha_N"/>
</dbReference>
<evidence type="ECO:0000256" key="2">
    <source>
        <dbReference type="ARBA" id="ARBA00022737"/>
    </source>
</evidence>
<feature type="transmembrane region" description="Helical" evidence="6">
    <location>
        <begin position="1176"/>
        <end position="1199"/>
    </location>
</feature>
<dbReference type="Proteomes" id="UP000789595">
    <property type="component" value="Unassembled WGS sequence"/>
</dbReference>
<evidence type="ECO:0000313" key="9">
    <source>
        <dbReference type="Proteomes" id="UP000789595"/>
    </source>
</evidence>
<feature type="transmembrane region" description="Helical" evidence="6">
    <location>
        <begin position="1402"/>
        <end position="1426"/>
    </location>
</feature>
<keyword evidence="3" id="KW-0325">Glycoprotein</keyword>
<comment type="caution">
    <text evidence="8">The sequence shown here is derived from an EMBL/GenBank/DDBJ whole genome shotgun (WGS) entry which is preliminary data.</text>
</comment>
<dbReference type="Gene3D" id="2.130.10.130">
    <property type="entry name" value="Integrin alpha, N-terminal"/>
    <property type="match status" value="2"/>
</dbReference>
<dbReference type="Gene3D" id="2.10.50.10">
    <property type="entry name" value="Tumor Necrosis Factor Receptor, subunit A, domain 2"/>
    <property type="match status" value="3"/>
</dbReference>
<keyword evidence="6" id="KW-0812">Transmembrane</keyword>
<keyword evidence="1" id="KW-0732">Signal</keyword>
<feature type="transmembrane region" description="Helical" evidence="6">
    <location>
        <begin position="1372"/>
        <end position="1390"/>
    </location>
</feature>